<feature type="coiled-coil region" evidence="6">
    <location>
        <begin position="1027"/>
        <end position="1169"/>
    </location>
</feature>
<dbReference type="GO" id="GO:0003682">
    <property type="term" value="F:chromatin binding"/>
    <property type="evidence" value="ECO:0007669"/>
    <property type="project" value="TreeGrafter"/>
</dbReference>
<dbReference type="Proteomes" id="UP000190744">
    <property type="component" value="Unassembled WGS sequence"/>
</dbReference>
<dbReference type="InterPro" id="IPR012943">
    <property type="entry name" value="Cnn_1N"/>
</dbReference>
<comment type="caution">
    <text evidence="10">The sequence shown here is derived from an EMBL/GenBank/DDBJ whole genome shotgun (WGS) entry which is preliminary data.</text>
</comment>
<evidence type="ECO:0000256" key="3">
    <source>
        <dbReference type="ARBA" id="ARBA00022553"/>
    </source>
</evidence>
<feature type="coiled-coil region" evidence="6">
    <location>
        <begin position="767"/>
        <end position="980"/>
    </location>
</feature>
<feature type="region of interest" description="Disordered" evidence="7">
    <location>
        <begin position="231"/>
        <end position="269"/>
    </location>
</feature>
<dbReference type="Pfam" id="PF10495">
    <property type="entry name" value="PACT_coil_coil"/>
    <property type="match status" value="1"/>
</dbReference>
<feature type="compositionally biased region" description="Polar residues" evidence="7">
    <location>
        <begin position="181"/>
        <end position="192"/>
    </location>
</feature>
<sequence>MTSWHSAEKEKKRRESRPTRDSCTSPNRVRHQHSPSLCWLGLDTTRSVWALPIDFSYCYGDGRVLNDLRYPPHGFGTMAFPYIDTPRTEVDGNATYLTNGFRSAGRTHLSALDSVENSFATPSKDNDVIKGFGDGRKRVSGASNMGTPRASATTKSTRSALRQLPSAGPARGEFTPLMRSATKNNFLRNASMNRGADDPKTPAYPRESSRGAAYTPGLPAIDMSDIYEEDATADDPTPLPHAASSSAQSTPIPSLLGRDGRGVLGDGQNMTLKEQERIIDRLDKDNWNLKLKIHYLEEQLEKAGPEYNSAALKENTELKVLRLTMQRDISRYKKSLQQAERDLEDYQQQLVEMRDKARRRQTDEDVQREMDLMREEIESRDNELRELREELRIAKDNQSREIEKLRDDIEDLEASGREKDRAIDERDEELEELRENRRENDAGAELELELDRAKEQIQELQDRLEQAISEAQDADSAAKNAMDEKTRAEDDLRELQGEMADKSFTTRGLSRQLEERAEKLEEEVQELRQANDNLRAEVENKMETVTRLEERYQAAQQDLRSDAGKLGEDLESARRERDMLRDELQRTSAQLQEALDNVQRRTEEKELLQTRHQALTDESGGLQTELTRAQSRIRELQKGVEEATTRAQDNQNLRWQHKAEVDRLQDEIEALQHEIEDKEGHFALEQDRWESTKRTLQSQKERAEEQATGFKRTIEKLQETEHTLSGKEFKLQGAIDSEKQRHLQEEAVLNRQIKDLGDELTQKRHILDEQRNDLLTVREELRVSRREEQSLREKVQALEDEVIVLQSSLADEQEFAKGRLQKGSSEVEVQLQKAIADRQALRDQLANAHVELHDLRTSIGEIEAERDDLQAQLARPENMDDNTRIDREKIELRRTATRLENEAKRLRDDRASLLEAKETLEQQLGSEIERATAEEGRLSAEIDRLQDKLLAGSGNRDRELTTAKTKVQRLERRIQELEALLQHQQPTVENEQSATHGDLSLIRHSLDEARKREKILLQREAEQKASSRTLKSRVADLERDLHEALMNKFDSHSPRDSPSNKLHEELRNLRKQLSDAHRSLKEIKAKNRDLERAAMKEEDQRDLHELLKSSTIEAEALALKVSERDSRLNELKNQIQRIREERAFCARKAETATKELDALQHRYNDALKKVSNSKASTKGQHEKEMRGLGKEIIWLRARLRREEKFRRDLAWSKGLMELGERVRVACNEADLRMISEMGVQARDRNITRSPRRKLKSAISLVMATVRMQRMGREWRQTKKLGEGLKRAKSEMLKRRESSNKSLLGQ</sequence>
<accession>A0A1S9R9A8</accession>
<dbReference type="GO" id="GO:0007076">
    <property type="term" value="P:mitotic chromosome condensation"/>
    <property type="evidence" value="ECO:0007669"/>
    <property type="project" value="TreeGrafter"/>
</dbReference>
<comment type="subcellular location">
    <subcellularLocation>
        <location evidence="1">Cytoplasm</location>
        <location evidence="1">Cytoskeleton</location>
        <location evidence="1">Microtubule organizing center</location>
    </subcellularLocation>
</comment>
<feature type="domain" description="Centrosomin N-terminal motif 1" evidence="8">
    <location>
        <begin position="271"/>
        <end position="344"/>
    </location>
</feature>
<feature type="compositionally biased region" description="Polar residues" evidence="7">
    <location>
        <begin position="243"/>
        <end position="252"/>
    </location>
</feature>
<keyword evidence="2" id="KW-0963">Cytoplasm</keyword>
<keyword evidence="3" id="KW-0597">Phosphoprotein</keyword>
<feature type="domain" description="Pericentrin/AKAP-450 centrosomal targeting" evidence="9">
    <location>
        <begin position="1198"/>
        <end position="1274"/>
    </location>
</feature>
<evidence type="ECO:0000256" key="7">
    <source>
        <dbReference type="SAM" id="MobiDB-lite"/>
    </source>
</evidence>
<proteinExistence type="predicted"/>
<dbReference type="GO" id="GO:0005815">
    <property type="term" value="C:microtubule organizing center"/>
    <property type="evidence" value="ECO:0007669"/>
    <property type="project" value="UniProtKB-SubCell"/>
</dbReference>
<evidence type="ECO:0000256" key="4">
    <source>
        <dbReference type="ARBA" id="ARBA00023054"/>
    </source>
</evidence>
<evidence type="ECO:0000256" key="6">
    <source>
        <dbReference type="SAM" id="Coils"/>
    </source>
</evidence>
<name>A0A1S9R9A8_PENBI</name>
<protein>
    <submittedName>
        <fullName evidence="10">Spindle-pole body protein</fullName>
    </submittedName>
</protein>
<evidence type="ECO:0000259" key="9">
    <source>
        <dbReference type="Pfam" id="PF10495"/>
    </source>
</evidence>
<feature type="region of interest" description="Disordered" evidence="7">
    <location>
        <begin position="416"/>
        <end position="444"/>
    </location>
</feature>
<feature type="region of interest" description="Disordered" evidence="7">
    <location>
        <begin position="472"/>
        <end position="510"/>
    </location>
</feature>
<dbReference type="GO" id="GO:0005737">
    <property type="term" value="C:cytoplasm"/>
    <property type="evidence" value="ECO:0007669"/>
    <property type="project" value="UniProtKB-ARBA"/>
</dbReference>
<feature type="compositionally biased region" description="Basic and acidic residues" evidence="7">
    <location>
        <begin position="1285"/>
        <end position="1298"/>
    </location>
</feature>
<dbReference type="GO" id="GO:0000785">
    <property type="term" value="C:chromatin"/>
    <property type="evidence" value="ECO:0007669"/>
    <property type="project" value="TreeGrafter"/>
</dbReference>
<evidence type="ECO:0000256" key="2">
    <source>
        <dbReference type="ARBA" id="ARBA00022490"/>
    </source>
</evidence>
<evidence type="ECO:0000256" key="5">
    <source>
        <dbReference type="ARBA" id="ARBA00023212"/>
    </source>
</evidence>
<evidence type="ECO:0000256" key="1">
    <source>
        <dbReference type="ARBA" id="ARBA00004267"/>
    </source>
</evidence>
<evidence type="ECO:0000313" key="10">
    <source>
        <dbReference type="EMBL" id="OOQ81648.1"/>
    </source>
</evidence>
<keyword evidence="5" id="KW-0206">Cytoskeleton</keyword>
<gene>
    <name evidence="10" type="ORF">PEBR_42223</name>
</gene>
<feature type="region of interest" description="Disordered" evidence="7">
    <location>
        <begin position="1285"/>
        <end position="1305"/>
    </location>
</feature>
<feature type="compositionally biased region" description="Polar residues" evidence="7">
    <location>
        <begin position="141"/>
        <end position="160"/>
    </location>
</feature>
<keyword evidence="4 6" id="KW-0175">Coiled coil</keyword>
<feature type="compositionally biased region" description="Basic and acidic residues" evidence="7">
    <location>
        <begin position="481"/>
        <end position="501"/>
    </location>
</feature>
<organism evidence="10 11">
    <name type="scientific">Penicillium brasilianum</name>
    <dbReference type="NCBI Taxonomy" id="104259"/>
    <lineage>
        <taxon>Eukaryota</taxon>
        <taxon>Fungi</taxon>
        <taxon>Dikarya</taxon>
        <taxon>Ascomycota</taxon>
        <taxon>Pezizomycotina</taxon>
        <taxon>Eurotiomycetes</taxon>
        <taxon>Eurotiomycetidae</taxon>
        <taxon>Eurotiales</taxon>
        <taxon>Aspergillaceae</taxon>
        <taxon>Penicillium</taxon>
    </lineage>
</organism>
<dbReference type="PANTHER" id="PTHR43941:SF1">
    <property type="entry name" value="STRUCTURAL MAINTENANCE OF CHROMOSOMES PROTEIN 2"/>
    <property type="match status" value="1"/>
</dbReference>
<evidence type="ECO:0000313" key="11">
    <source>
        <dbReference type="Proteomes" id="UP000190744"/>
    </source>
</evidence>
<reference evidence="11" key="1">
    <citation type="submission" date="2015-09" db="EMBL/GenBank/DDBJ databases">
        <authorList>
            <person name="Fill T.P."/>
            <person name="Baretta J.F."/>
            <person name="de Almeida L.G."/>
            <person name="Rocha M."/>
            <person name="de Souza D.H."/>
            <person name="Malavazi I."/>
            <person name="Cerdeira L.T."/>
            <person name="Hong H."/>
            <person name="Samborskyy M."/>
            <person name="de Vasconcelos A.T."/>
            <person name="Leadlay P."/>
            <person name="Rodrigues-Filho E."/>
        </authorList>
    </citation>
    <scope>NUCLEOTIDE SEQUENCE [LARGE SCALE GENOMIC DNA]</scope>
    <source>
        <strain evidence="11">LaBioMMi 136</strain>
    </source>
</reference>
<feature type="compositionally biased region" description="Basic and acidic residues" evidence="7">
    <location>
        <begin position="1"/>
        <end position="10"/>
    </location>
</feature>
<dbReference type="InterPro" id="IPR019528">
    <property type="entry name" value="PACT_domain"/>
</dbReference>
<feature type="region of interest" description="Disordered" evidence="7">
    <location>
        <begin position="1"/>
        <end position="32"/>
    </location>
</feature>
<feature type="region of interest" description="Disordered" evidence="7">
    <location>
        <begin position="130"/>
        <end position="218"/>
    </location>
</feature>
<dbReference type="GO" id="GO:0000793">
    <property type="term" value="C:condensed chromosome"/>
    <property type="evidence" value="ECO:0007669"/>
    <property type="project" value="TreeGrafter"/>
</dbReference>
<dbReference type="Pfam" id="PF07989">
    <property type="entry name" value="Cnn_1N"/>
    <property type="match status" value="1"/>
</dbReference>
<dbReference type="GO" id="GO:0000796">
    <property type="term" value="C:condensin complex"/>
    <property type="evidence" value="ECO:0007669"/>
    <property type="project" value="TreeGrafter"/>
</dbReference>
<evidence type="ECO:0000259" key="8">
    <source>
        <dbReference type="Pfam" id="PF07989"/>
    </source>
</evidence>
<dbReference type="PANTHER" id="PTHR43941">
    <property type="entry name" value="STRUCTURAL MAINTENANCE OF CHROMOSOMES PROTEIN 2"/>
    <property type="match status" value="1"/>
</dbReference>
<dbReference type="EMBL" id="LJBN01000241">
    <property type="protein sequence ID" value="OOQ81648.1"/>
    <property type="molecule type" value="Genomic_DNA"/>
</dbReference>